<evidence type="ECO:0000313" key="2">
    <source>
        <dbReference type="EMBL" id="MFD2935349.1"/>
    </source>
</evidence>
<evidence type="ECO:0000259" key="1">
    <source>
        <dbReference type="Pfam" id="PF00665"/>
    </source>
</evidence>
<dbReference type="EMBL" id="JBHUOM010000013">
    <property type="protein sequence ID" value="MFD2935349.1"/>
    <property type="molecule type" value="Genomic_DNA"/>
</dbReference>
<name>A0ABW6AIM8_9BACT</name>
<sequence>MKKHNQDAYVKALERRLAATEDENKWLKLKAEAFETAIQIAEKQFQIPILKKSAGPPVRHQTVNQLTRRYPLVGMEQLCGLFGLTPQAWYAATRRQEKLGFQATIVLTEVKRLRQQVAGLGTTKLYELMQDFLTSHQIKLGRDRLHNLLKVNGLLLTKKRSRIKTTDSDHDLEKYPNQVKELKPDRVGQLWVSDLSYIRVGIGFAYLSVIMDAYSRKIVGWSFHITLEAKGPVAALEMALKTRGQSDQSLIHHRTGGPVRSGCSVLFRGLCGSAAPSDDHH</sequence>
<proteinExistence type="predicted"/>
<feature type="domain" description="Integrase catalytic" evidence="1">
    <location>
        <begin position="185"/>
        <end position="247"/>
    </location>
</feature>
<dbReference type="Gene3D" id="3.30.420.10">
    <property type="entry name" value="Ribonuclease H-like superfamily/Ribonuclease H"/>
    <property type="match status" value="1"/>
</dbReference>
<keyword evidence="3" id="KW-1185">Reference proteome</keyword>
<dbReference type="PANTHER" id="PTHR46889:SF5">
    <property type="entry name" value="INTEGRASE PROTEIN"/>
    <property type="match status" value="1"/>
</dbReference>
<dbReference type="InterPro" id="IPR036397">
    <property type="entry name" value="RNaseH_sf"/>
</dbReference>
<evidence type="ECO:0000313" key="3">
    <source>
        <dbReference type="Proteomes" id="UP001597512"/>
    </source>
</evidence>
<comment type="caution">
    <text evidence="2">The sequence shown here is derived from an EMBL/GenBank/DDBJ whole genome shotgun (WGS) entry which is preliminary data.</text>
</comment>
<dbReference type="InterPro" id="IPR012337">
    <property type="entry name" value="RNaseH-like_sf"/>
</dbReference>
<organism evidence="2 3">
    <name type="scientific">Spirosoma flavum</name>
    <dbReference type="NCBI Taxonomy" id="2048557"/>
    <lineage>
        <taxon>Bacteria</taxon>
        <taxon>Pseudomonadati</taxon>
        <taxon>Bacteroidota</taxon>
        <taxon>Cytophagia</taxon>
        <taxon>Cytophagales</taxon>
        <taxon>Cytophagaceae</taxon>
        <taxon>Spirosoma</taxon>
    </lineage>
</organism>
<dbReference type="Pfam" id="PF00665">
    <property type="entry name" value="rve"/>
    <property type="match status" value="1"/>
</dbReference>
<dbReference type="PANTHER" id="PTHR46889">
    <property type="entry name" value="TRANSPOSASE INSF FOR INSERTION SEQUENCE IS3B-RELATED"/>
    <property type="match status" value="1"/>
</dbReference>
<dbReference type="Proteomes" id="UP001597512">
    <property type="component" value="Unassembled WGS sequence"/>
</dbReference>
<dbReference type="InterPro" id="IPR050900">
    <property type="entry name" value="Transposase_IS3/IS150/IS904"/>
</dbReference>
<gene>
    <name evidence="2" type="ORF">ACFS25_16300</name>
</gene>
<accession>A0ABW6AIM8</accession>
<protein>
    <submittedName>
        <fullName evidence="2">DDE-type integrase/transposase/recombinase</fullName>
    </submittedName>
</protein>
<reference evidence="3" key="1">
    <citation type="journal article" date="2019" name="Int. J. Syst. Evol. Microbiol.">
        <title>The Global Catalogue of Microorganisms (GCM) 10K type strain sequencing project: providing services to taxonomists for standard genome sequencing and annotation.</title>
        <authorList>
            <consortium name="The Broad Institute Genomics Platform"/>
            <consortium name="The Broad Institute Genome Sequencing Center for Infectious Disease"/>
            <person name="Wu L."/>
            <person name="Ma J."/>
        </authorList>
    </citation>
    <scope>NUCLEOTIDE SEQUENCE [LARGE SCALE GENOMIC DNA]</scope>
    <source>
        <strain evidence="3">KCTC 52490</strain>
    </source>
</reference>
<dbReference type="RefSeq" id="WP_381503125.1">
    <property type="nucleotide sequence ID" value="NZ_JBHUOM010000013.1"/>
</dbReference>
<dbReference type="InterPro" id="IPR001584">
    <property type="entry name" value="Integrase_cat-core"/>
</dbReference>
<dbReference type="SUPFAM" id="SSF53098">
    <property type="entry name" value="Ribonuclease H-like"/>
    <property type="match status" value="1"/>
</dbReference>